<dbReference type="Proteomes" id="UP001595645">
    <property type="component" value="Unassembled WGS sequence"/>
</dbReference>
<sequence>MTAEKNFAIGMRDLRAKKGVSQVALATALVPHGYSIDSTAITRMEHHADGRTDARTIRLGEAVAIAEVLGTTVDQMCHLGSTWRARRIAALRAELAALTVEED</sequence>
<comment type="caution">
    <text evidence="1">The sequence shown here is derived from an EMBL/GenBank/DDBJ whole genome shotgun (WGS) entry which is preliminary data.</text>
</comment>
<dbReference type="CDD" id="cd00093">
    <property type="entry name" value="HTH_XRE"/>
    <property type="match status" value="1"/>
</dbReference>
<organism evidence="1 2">
    <name type="scientific">Amycolatopsis speibonae</name>
    <dbReference type="NCBI Taxonomy" id="1450224"/>
    <lineage>
        <taxon>Bacteria</taxon>
        <taxon>Bacillati</taxon>
        <taxon>Actinomycetota</taxon>
        <taxon>Actinomycetes</taxon>
        <taxon>Pseudonocardiales</taxon>
        <taxon>Pseudonocardiaceae</taxon>
        <taxon>Amycolatopsis</taxon>
    </lineage>
</organism>
<keyword evidence="2" id="KW-1185">Reference proteome</keyword>
<gene>
    <name evidence="1" type="ORF">ACFOSH_31475</name>
</gene>
<dbReference type="EMBL" id="JBHRWK010000059">
    <property type="protein sequence ID" value="MFC3453980.1"/>
    <property type="molecule type" value="Genomic_DNA"/>
</dbReference>
<evidence type="ECO:0000313" key="1">
    <source>
        <dbReference type="EMBL" id="MFC3453980.1"/>
    </source>
</evidence>
<dbReference type="RefSeq" id="WP_378243083.1">
    <property type="nucleotide sequence ID" value="NZ_JBHRWK010000059.1"/>
</dbReference>
<protein>
    <submittedName>
        <fullName evidence="1">Helix-turn-helix domain-containing protein</fullName>
    </submittedName>
</protein>
<dbReference type="InterPro" id="IPR001387">
    <property type="entry name" value="Cro/C1-type_HTH"/>
</dbReference>
<dbReference type="InterPro" id="IPR010982">
    <property type="entry name" value="Lambda_DNA-bd_dom_sf"/>
</dbReference>
<proteinExistence type="predicted"/>
<name>A0ABV7P4G8_9PSEU</name>
<evidence type="ECO:0000313" key="2">
    <source>
        <dbReference type="Proteomes" id="UP001595645"/>
    </source>
</evidence>
<dbReference type="Gene3D" id="1.10.260.40">
    <property type="entry name" value="lambda repressor-like DNA-binding domains"/>
    <property type="match status" value="1"/>
</dbReference>
<accession>A0ABV7P4G8</accession>
<reference evidence="2" key="1">
    <citation type="journal article" date="2019" name="Int. J. Syst. Evol. Microbiol.">
        <title>The Global Catalogue of Microorganisms (GCM) 10K type strain sequencing project: providing services to taxonomists for standard genome sequencing and annotation.</title>
        <authorList>
            <consortium name="The Broad Institute Genomics Platform"/>
            <consortium name="The Broad Institute Genome Sequencing Center for Infectious Disease"/>
            <person name="Wu L."/>
            <person name="Ma J."/>
        </authorList>
    </citation>
    <scope>NUCLEOTIDE SEQUENCE [LARGE SCALE GENOMIC DNA]</scope>
    <source>
        <strain evidence="2">CGMCC 4.7676</strain>
    </source>
</reference>